<dbReference type="EMBL" id="BONX01000008">
    <property type="protein sequence ID" value="GIG95113.1"/>
    <property type="molecule type" value="Genomic_DNA"/>
</dbReference>
<evidence type="ECO:0000313" key="1">
    <source>
        <dbReference type="EMBL" id="GIG95113.1"/>
    </source>
</evidence>
<sequence length="220" mass="24735">MASYDMYVRLTLDSEELDPPETLWIRGAVRAVDDAALGAQDVKVDDDGLEWNGPDGIRKWRLILIEGNRALLYGHHVFDSHTLNHKPAIDLLADCPKWLPVQRLRSLMDETGIGFVYWWVNGAWRYSDYPGEFVDDGLYGGVQDVTSDQFIVDYGSQDRGRLTAFLERAKRRDVDEAAVEALFSGSDRADVAAALACARRAGLVVGSVLPYRPVPRRRPR</sequence>
<dbReference type="Proteomes" id="UP000621500">
    <property type="component" value="Unassembled WGS sequence"/>
</dbReference>
<proteinExistence type="predicted"/>
<comment type="caution">
    <text evidence="1">The sequence shown here is derived from an EMBL/GenBank/DDBJ whole genome shotgun (WGS) entry which is preliminary data.</text>
</comment>
<protein>
    <submittedName>
        <fullName evidence="1">Uncharacterized protein</fullName>
    </submittedName>
</protein>
<gene>
    <name evidence="1" type="ORF">Pma05_16860</name>
</gene>
<accession>A0ABQ4EK25</accession>
<name>A0ABQ4EK25_9ACTN</name>
<keyword evidence="2" id="KW-1185">Reference proteome</keyword>
<evidence type="ECO:0000313" key="2">
    <source>
        <dbReference type="Proteomes" id="UP000621500"/>
    </source>
</evidence>
<organism evidence="1 2">
    <name type="scientific">Plantactinospora mayteni</name>
    <dbReference type="NCBI Taxonomy" id="566021"/>
    <lineage>
        <taxon>Bacteria</taxon>
        <taxon>Bacillati</taxon>
        <taxon>Actinomycetota</taxon>
        <taxon>Actinomycetes</taxon>
        <taxon>Micromonosporales</taxon>
        <taxon>Micromonosporaceae</taxon>
        <taxon>Plantactinospora</taxon>
    </lineage>
</organism>
<reference evidence="1 2" key="1">
    <citation type="submission" date="2021-01" db="EMBL/GenBank/DDBJ databases">
        <title>Whole genome shotgun sequence of Plantactinospora mayteni NBRC 109088.</title>
        <authorList>
            <person name="Komaki H."/>
            <person name="Tamura T."/>
        </authorList>
    </citation>
    <scope>NUCLEOTIDE SEQUENCE [LARGE SCALE GENOMIC DNA]</scope>
    <source>
        <strain evidence="1 2">NBRC 109088</strain>
    </source>
</reference>